<dbReference type="PIRSF" id="PIRSF002741">
    <property type="entry name" value="MppA"/>
    <property type="match status" value="1"/>
</dbReference>
<evidence type="ECO:0000256" key="1">
    <source>
        <dbReference type="ARBA" id="ARBA00004418"/>
    </source>
</evidence>
<dbReference type="GO" id="GO:1904680">
    <property type="term" value="F:peptide transmembrane transporter activity"/>
    <property type="evidence" value="ECO:0007669"/>
    <property type="project" value="TreeGrafter"/>
</dbReference>
<keyword evidence="3 4" id="KW-0732">Signal</keyword>
<feature type="chain" id="PRO_5040794578" evidence="4">
    <location>
        <begin position="37"/>
        <end position="635"/>
    </location>
</feature>
<dbReference type="SUPFAM" id="SSF53850">
    <property type="entry name" value="Periplasmic binding protein-like II"/>
    <property type="match status" value="1"/>
</dbReference>
<gene>
    <name evidence="6" type="ORF">LRX75_13855</name>
</gene>
<dbReference type="Gene3D" id="3.40.190.10">
    <property type="entry name" value="Periplasmic binding protein-like II"/>
    <property type="match status" value="1"/>
</dbReference>
<dbReference type="RefSeq" id="WP_231815282.1">
    <property type="nucleotide sequence ID" value="NZ_JAJOZR010000008.1"/>
</dbReference>
<dbReference type="GO" id="GO:0015833">
    <property type="term" value="P:peptide transport"/>
    <property type="evidence" value="ECO:0007669"/>
    <property type="project" value="TreeGrafter"/>
</dbReference>
<comment type="caution">
    <text evidence="6">The sequence shown here is derived from an EMBL/GenBank/DDBJ whole genome shotgun (WGS) entry which is preliminary data.</text>
</comment>
<proteinExistence type="inferred from homology"/>
<dbReference type="InterPro" id="IPR039424">
    <property type="entry name" value="SBP_5"/>
</dbReference>
<dbReference type="Pfam" id="PF00496">
    <property type="entry name" value="SBP_bac_5"/>
    <property type="match status" value="1"/>
</dbReference>
<dbReference type="PANTHER" id="PTHR30290:SF64">
    <property type="entry name" value="ABC TRANSPORTER PERIPLASMIC BINDING PROTEIN"/>
    <property type="match status" value="1"/>
</dbReference>
<evidence type="ECO:0000313" key="6">
    <source>
        <dbReference type="EMBL" id="MCD7110123.1"/>
    </source>
</evidence>
<feature type="signal peptide" evidence="4">
    <location>
        <begin position="1"/>
        <end position="36"/>
    </location>
</feature>
<evidence type="ECO:0000256" key="3">
    <source>
        <dbReference type="ARBA" id="ARBA00022729"/>
    </source>
</evidence>
<dbReference type="InterPro" id="IPR030678">
    <property type="entry name" value="Peptide/Ni-bd"/>
</dbReference>
<organism evidence="6 7">
    <name type="scientific">Rhizobium quercicola</name>
    <dbReference type="NCBI Taxonomy" id="2901226"/>
    <lineage>
        <taxon>Bacteria</taxon>
        <taxon>Pseudomonadati</taxon>
        <taxon>Pseudomonadota</taxon>
        <taxon>Alphaproteobacteria</taxon>
        <taxon>Hyphomicrobiales</taxon>
        <taxon>Rhizobiaceae</taxon>
        <taxon>Rhizobium/Agrobacterium group</taxon>
        <taxon>Rhizobium</taxon>
    </lineage>
</organism>
<dbReference type="GO" id="GO:0042884">
    <property type="term" value="P:microcin transport"/>
    <property type="evidence" value="ECO:0007669"/>
    <property type="project" value="TreeGrafter"/>
</dbReference>
<sequence>MRQTTSRTTPARTFGTLGLIAAAILAISVVSRPAQAQDPQWRHGMSTVGELKYPKGFKQFDYVNAQAPKGGEVRLATMGTFDTFNPVLAKGEMAAGVVGPVASASGMSVGLVFETLMKPSMDEVLTDYGLLAEAVAYPDDFAWAKFRLRPEATWADGTPVTPEDVVFSFDKAKELDPKAASYYGHIAKVEKTGEREVTFSFDEVGNRELPKVAGSLLIVPRHWWEGKDADGRPRDIARTTLDMPMGSGPYKMTSMKAGSTVRYELRDDYWGRNLNVNVGQNNFKAISFTYYADLDVAFEAFRSGNANYRWENSARRWATAYDFPAIKDGRIKLERLENDNRDSGVMVGFILNLRREPFKDVRVREALNYAFDFEELKRTIFYNEYDRIDSFFFPTELASSGLPKGRELEILTELKDKVPPTVFTKPYTNPVGGDPAKLRDNLRKAIGLLKEAGFELKSNRMIETKTGKPLSFEILLDGTTIERVALPFSQNLRKIGIEARVRTVDSSQYTNRWRSKDFDAIYLGWAQSLNPGNEQTEYWGTTAASREGSQNFSGLADPGVDALIRKVIFAKDRADLVAATKALDRVLLAQQIVIPSYASRDMRIAYAQDLTHPENLPQYNVGFPAIWWSAAAKAP</sequence>
<evidence type="ECO:0000256" key="4">
    <source>
        <dbReference type="SAM" id="SignalP"/>
    </source>
</evidence>
<comment type="similarity">
    <text evidence="2">Belongs to the bacterial solute-binding protein 5 family.</text>
</comment>
<dbReference type="AlphaFoldDB" id="A0A9X1NTG9"/>
<dbReference type="GO" id="GO:0043190">
    <property type="term" value="C:ATP-binding cassette (ABC) transporter complex"/>
    <property type="evidence" value="ECO:0007669"/>
    <property type="project" value="InterPro"/>
</dbReference>
<protein>
    <submittedName>
        <fullName evidence="6">Extracellular solute-binding protein</fullName>
    </submittedName>
</protein>
<dbReference type="Gene3D" id="3.10.105.10">
    <property type="entry name" value="Dipeptide-binding Protein, Domain 3"/>
    <property type="match status" value="1"/>
</dbReference>
<comment type="subcellular location">
    <subcellularLocation>
        <location evidence="1">Periplasm</location>
    </subcellularLocation>
</comment>
<evidence type="ECO:0000259" key="5">
    <source>
        <dbReference type="Pfam" id="PF00496"/>
    </source>
</evidence>
<evidence type="ECO:0000313" key="7">
    <source>
        <dbReference type="Proteomes" id="UP001139089"/>
    </source>
</evidence>
<accession>A0A9X1NTG9</accession>
<dbReference type="EMBL" id="JAJOZR010000008">
    <property type="protein sequence ID" value="MCD7110123.1"/>
    <property type="molecule type" value="Genomic_DNA"/>
</dbReference>
<name>A0A9X1NTG9_9HYPH</name>
<dbReference type="PANTHER" id="PTHR30290">
    <property type="entry name" value="PERIPLASMIC BINDING COMPONENT OF ABC TRANSPORTER"/>
    <property type="match status" value="1"/>
</dbReference>
<feature type="domain" description="Solute-binding protein family 5" evidence="5">
    <location>
        <begin position="130"/>
        <end position="543"/>
    </location>
</feature>
<dbReference type="Proteomes" id="UP001139089">
    <property type="component" value="Unassembled WGS sequence"/>
</dbReference>
<dbReference type="CDD" id="cd08497">
    <property type="entry name" value="MbnE-like"/>
    <property type="match status" value="1"/>
</dbReference>
<keyword evidence="7" id="KW-1185">Reference proteome</keyword>
<evidence type="ECO:0000256" key="2">
    <source>
        <dbReference type="ARBA" id="ARBA00005695"/>
    </source>
</evidence>
<dbReference type="GO" id="GO:0030288">
    <property type="term" value="C:outer membrane-bounded periplasmic space"/>
    <property type="evidence" value="ECO:0007669"/>
    <property type="project" value="TreeGrafter"/>
</dbReference>
<dbReference type="InterPro" id="IPR000914">
    <property type="entry name" value="SBP_5_dom"/>
</dbReference>
<reference evidence="6" key="1">
    <citation type="submission" date="2021-12" db="EMBL/GenBank/DDBJ databases">
        <authorList>
            <person name="Li Y."/>
        </authorList>
    </citation>
    <scope>NUCLEOTIDE SEQUENCE</scope>
    <source>
        <strain evidence="6">DKSPLA3</strain>
    </source>
</reference>